<dbReference type="InterPro" id="IPR043141">
    <property type="entry name" value="Ribosomal_uL10-like_sf"/>
</dbReference>
<dbReference type="InterPro" id="IPR022973">
    <property type="entry name" value="Ribosomal_uL10_bac"/>
</dbReference>
<comment type="similarity">
    <text evidence="1 5">Belongs to the universal ribosomal protein uL10 family.</text>
</comment>
<dbReference type="GO" id="GO:0003735">
    <property type="term" value="F:structural constituent of ribosome"/>
    <property type="evidence" value="ECO:0007669"/>
    <property type="project" value="InterPro"/>
</dbReference>
<dbReference type="OrthoDB" id="9808307at2"/>
<dbReference type="PANTHER" id="PTHR11560">
    <property type="entry name" value="39S RIBOSOMAL PROTEIN L10, MITOCHONDRIAL"/>
    <property type="match status" value="1"/>
</dbReference>
<evidence type="ECO:0000256" key="1">
    <source>
        <dbReference type="ARBA" id="ARBA00008889"/>
    </source>
</evidence>
<evidence type="ECO:0000256" key="4">
    <source>
        <dbReference type="ARBA" id="ARBA00035202"/>
    </source>
</evidence>
<comment type="caution">
    <text evidence="6">The sequence shown here is derived from an EMBL/GenBank/DDBJ whole genome shotgun (WGS) entry which is preliminary data.</text>
</comment>
<dbReference type="Gene3D" id="6.10.250.290">
    <property type="match status" value="1"/>
</dbReference>
<dbReference type="Pfam" id="PF00466">
    <property type="entry name" value="Ribosomal_L10"/>
    <property type="match status" value="1"/>
</dbReference>
<dbReference type="InterPro" id="IPR047865">
    <property type="entry name" value="Ribosomal_uL10_bac_type"/>
</dbReference>
<dbReference type="PROSITE" id="PS01109">
    <property type="entry name" value="RIBOSOMAL_L10"/>
    <property type="match status" value="1"/>
</dbReference>
<keyword evidence="5" id="KW-0694">RNA-binding</keyword>
<dbReference type="CDD" id="cd05797">
    <property type="entry name" value="Ribosomal_L10"/>
    <property type="match status" value="1"/>
</dbReference>
<keyword evidence="5" id="KW-0699">rRNA-binding</keyword>
<dbReference type="EMBL" id="VNHO01000002">
    <property type="protein sequence ID" value="TYP58730.1"/>
    <property type="molecule type" value="Genomic_DNA"/>
</dbReference>
<dbReference type="NCBIfam" id="NF000955">
    <property type="entry name" value="PRK00099.1-1"/>
    <property type="match status" value="1"/>
</dbReference>
<gene>
    <name evidence="5" type="primary">rplJ</name>
    <name evidence="6" type="ORF">LZ11_00182</name>
</gene>
<keyword evidence="7" id="KW-1185">Reference proteome</keyword>
<dbReference type="HAMAP" id="MF_00362">
    <property type="entry name" value="Ribosomal_uL10"/>
    <property type="match status" value="1"/>
</dbReference>
<reference evidence="6 7" key="1">
    <citation type="submission" date="2019-07" db="EMBL/GenBank/DDBJ databases">
        <title>Genomic Encyclopedia of Type Strains, Phase I: the one thousand microbial genomes (KMG-I) project.</title>
        <authorList>
            <person name="Kyrpides N."/>
        </authorList>
    </citation>
    <scope>NUCLEOTIDE SEQUENCE [LARGE SCALE GENOMIC DNA]</scope>
    <source>
        <strain evidence="6 7">DSM 16647</strain>
    </source>
</reference>
<comment type="function">
    <text evidence="5">Forms part of the ribosomal stalk, playing a central role in the interaction of the ribosome with GTP-bound translation factors.</text>
</comment>
<dbReference type="GO" id="GO:0015934">
    <property type="term" value="C:large ribosomal subunit"/>
    <property type="evidence" value="ECO:0007669"/>
    <property type="project" value="InterPro"/>
</dbReference>
<dbReference type="RefSeq" id="WP_148865755.1">
    <property type="nucleotide sequence ID" value="NZ_VNHO01000002.1"/>
</dbReference>
<evidence type="ECO:0000256" key="3">
    <source>
        <dbReference type="ARBA" id="ARBA00023274"/>
    </source>
</evidence>
<proteinExistence type="inferred from homology"/>
<dbReference type="Proteomes" id="UP000322294">
    <property type="component" value="Unassembled WGS sequence"/>
</dbReference>
<dbReference type="InterPro" id="IPR002363">
    <property type="entry name" value="Ribosomal_uL10_CS_bac"/>
</dbReference>
<keyword evidence="2 5" id="KW-0689">Ribosomal protein</keyword>
<dbReference type="Gene3D" id="3.30.70.1730">
    <property type="match status" value="1"/>
</dbReference>
<evidence type="ECO:0000256" key="5">
    <source>
        <dbReference type="HAMAP-Rule" id="MF_00362"/>
    </source>
</evidence>
<dbReference type="AlphaFoldDB" id="A0A5S5AY03"/>
<accession>A0A5S5AY03</accession>
<dbReference type="GO" id="GO:0006412">
    <property type="term" value="P:translation"/>
    <property type="evidence" value="ECO:0007669"/>
    <property type="project" value="UniProtKB-UniRule"/>
</dbReference>
<dbReference type="InterPro" id="IPR001790">
    <property type="entry name" value="Ribosomal_uL10"/>
</dbReference>
<name>A0A5S5AY03_9FIRM</name>
<sequence>MGTREEKQQLVAELKDKFSRARAAILTDYKGLNVGEITELRRKLREQGVEYKVVKNTLTKLAIKDFDYNLDEYLEGPTAVAFGFSDPVAPAKVLVDFAKDHKQLEIKAGVVEGRVADKAMVEQLAKLPPKEELIAKTVGAIQSPLFGIVWVLQGPIRDLVYTLQAIQDKKAS</sequence>
<evidence type="ECO:0000256" key="2">
    <source>
        <dbReference type="ARBA" id="ARBA00022980"/>
    </source>
</evidence>
<protein>
    <recommendedName>
        <fullName evidence="4 5">Large ribosomal subunit protein uL10</fullName>
    </recommendedName>
</protein>
<keyword evidence="3 5" id="KW-0687">Ribonucleoprotein</keyword>
<dbReference type="SUPFAM" id="SSF160369">
    <property type="entry name" value="Ribosomal protein L10-like"/>
    <property type="match status" value="1"/>
</dbReference>
<evidence type="ECO:0000313" key="6">
    <source>
        <dbReference type="EMBL" id="TYP58730.1"/>
    </source>
</evidence>
<comment type="subunit">
    <text evidence="5">Part of the ribosomal stalk of the 50S ribosomal subunit. The N-terminus interacts with L11 and the large rRNA to form the base of the stalk. The C-terminus forms an elongated spine to which L12 dimers bind in a sequential fashion forming a multimeric L10(L12)X complex.</text>
</comment>
<organism evidence="6 7">
    <name type="scientific">Thermosediminibacter litoriperuensis</name>
    <dbReference type="NCBI Taxonomy" id="291989"/>
    <lineage>
        <taxon>Bacteria</taxon>
        <taxon>Bacillati</taxon>
        <taxon>Bacillota</taxon>
        <taxon>Clostridia</taxon>
        <taxon>Thermosediminibacterales</taxon>
        <taxon>Thermosediminibacteraceae</taxon>
        <taxon>Thermosediminibacter</taxon>
    </lineage>
</organism>
<dbReference type="GO" id="GO:0070180">
    <property type="term" value="F:large ribosomal subunit rRNA binding"/>
    <property type="evidence" value="ECO:0007669"/>
    <property type="project" value="UniProtKB-UniRule"/>
</dbReference>
<evidence type="ECO:0000313" key="7">
    <source>
        <dbReference type="Proteomes" id="UP000322294"/>
    </source>
</evidence>